<dbReference type="Proteomes" id="UP000251485">
    <property type="component" value="Unassembled WGS sequence"/>
</dbReference>
<dbReference type="NCBIfam" id="NF047498">
    <property type="entry name" value="LIC_12616_fam"/>
    <property type="match status" value="1"/>
</dbReference>
<evidence type="ECO:0000313" key="2">
    <source>
        <dbReference type="Proteomes" id="UP000251485"/>
    </source>
</evidence>
<dbReference type="Pfam" id="PF22756">
    <property type="entry name" value="E217_gp29"/>
    <property type="match status" value="1"/>
</dbReference>
<proteinExistence type="predicted"/>
<gene>
    <name evidence="1" type="ORF">NCTC10975_01293</name>
</gene>
<organism evidence="1 2">
    <name type="scientific">Proteus mirabilis</name>
    <dbReference type="NCBI Taxonomy" id="584"/>
    <lineage>
        <taxon>Bacteria</taxon>
        <taxon>Pseudomonadati</taxon>
        <taxon>Pseudomonadota</taxon>
        <taxon>Gammaproteobacteria</taxon>
        <taxon>Enterobacterales</taxon>
        <taxon>Morganellaceae</taxon>
        <taxon>Proteus</taxon>
    </lineage>
</organism>
<evidence type="ECO:0000313" key="1">
    <source>
        <dbReference type="EMBL" id="SPY94934.1"/>
    </source>
</evidence>
<dbReference type="AlphaFoldDB" id="A0A2X2BIF8"/>
<protein>
    <submittedName>
        <fullName evidence="1">Phage protein</fullName>
    </submittedName>
</protein>
<reference evidence="1 2" key="1">
    <citation type="submission" date="2018-06" db="EMBL/GenBank/DDBJ databases">
        <authorList>
            <consortium name="Pathogen Informatics"/>
            <person name="Doyle S."/>
        </authorList>
    </citation>
    <scope>NUCLEOTIDE SEQUENCE [LARGE SCALE GENOMIC DNA]</scope>
    <source>
        <strain evidence="1 2">NCTC10975</strain>
    </source>
</reference>
<name>A0A2X2BIF8_PROMI</name>
<dbReference type="InterPro" id="IPR054447">
    <property type="entry name" value="Gp29-like"/>
</dbReference>
<dbReference type="EMBL" id="UAUE01000007">
    <property type="protein sequence ID" value="SPY94934.1"/>
    <property type="molecule type" value="Genomic_DNA"/>
</dbReference>
<accession>A0A2X2BIF8</accession>
<sequence length="170" mass="19414">MNDNDINKAIREQLIKQLIKTDINAEVITGYQPEGITDNNIIMFFPIKEVSQGWQKRSYDVQGNNANHTEQQLVELTYQVQSFTKKQSDFTAGDLIRTTRMIIHSLPFIESMRKKGIGIQRATEIRRAPIINEGNSYEHNPSFDFNVTFPCSLSLNTAATHLLISNLSRI</sequence>
<dbReference type="RefSeq" id="WP_151252883.1">
    <property type="nucleotide sequence ID" value="NZ_CAXOHV010000019.1"/>
</dbReference>